<dbReference type="InterPro" id="IPR036047">
    <property type="entry name" value="F-box-like_dom_sf"/>
</dbReference>
<proteinExistence type="predicted"/>
<dbReference type="GO" id="GO:0005524">
    <property type="term" value="F:ATP binding"/>
    <property type="evidence" value="ECO:0007669"/>
    <property type="project" value="UniProtKB-UniRule"/>
</dbReference>
<dbReference type="PANTHER" id="PTHR46344">
    <property type="entry name" value="OS02G0202900 PROTEIN"/>
    <property type="match status" value="1"/>
</dbReference>
<evidence type="ECO:0000256" key="7">
    <source>
        <dbReference type="PROSITE-ProRule" id="PRU10141"/>
    </source>
</evidence>
<keyword evidence="4 7" id="KW-0547">Nucleotide-binding</keyword>
<dbReference type="InterPro" id="IPR011009">
    <property type="entry name" value="Kinase-like_dom_sf"/>
</dbReference>
<reference evidence="11" key="1">
    <citation type="submission" date="2024-07" db="EMBL/GenBank/DDBJ databases">
        <title>Two chromosome-level genome assemblies of Korean endemic species Abeliophyllum distichum and Forsythia ovata (Oleaceae).</title>
        <authorList>
            <person name="Jang H."/>
        </authorList>
    </citation>
    <scope>NUCLEOTIDE SEQUENCE [LARGE SCALE GENOMIC DNA]</scope>
</reference>
<dbReference type="InterPro" id="IPR000719">
    <property type="entry name" value="Prot_kinase_dom"/>
</dbReference>
<dbReference type="SMART" id="SM00612">
    <property type="entry name" value="Kelch"/>
    <property type="match status" value="3"/>
</dbReference>
<evidence type="ECO:0000256" key="2">
    <source>
        <dbReference type="ARBA" id="ARBA00022679"/>
    </source>
</evidence>
<feature type="compositionally biased region" description="Basic and acidic residues" evidence="8">
    <location>
        <begin position="629"/>
        <end position="646"/>
    </location>
</feature>
<dbReference type="SUPFAM" id="SSF117281">
    <property type="entry name" value="Kelch motif"/>
    <property type="match status" value="1"/>
</dbReference>
<evidence type="ECO:0000259" key="9">
    <source>
        <dbReference type="PROSITE" id="PS50011"/>
    </source>
</evidence>
<keyword evidence="3" id="KW-0677">Repeat</keyword>
<dbReference type="InterPro" id="IPR001810">
    <property type="entry name" value="F-box_dom"/>
</dbReference>
<comment type="caution">
    <text evidence="10">The sequence shown here is derived from an EMBL/GenBank/DDBJ whole genome shotgun (WGS) entry which is preliminary data.</text>
</comment>
<dbReference type="AlphaFoldDB" id="A0ABD1WTJ9"/>
<dbReference type="InterPro" id="IPR057499">
    <property type="entry name" value="Kelch_FKB95"/>
</dbReference>
<protein>
    <recommendedName>
        <fullName evidence="9">Protein kinase domain-containing protein</fullName>
    </recommendedName>
</protein>
<evidence type="ECO:0000256" key="8">
    <source>
        <dbReference type="SAM" id="MobiDB-lite"/>
    </source>
</evidence>
<evidence type="ECO:0000256" key="6">
    <source>
        <dbReference type="ARBA" id="ARBA00022840"/>
    </source>
</evidence>
<keyword evidence="5" id="KW-0418">Kinase</keyword>
<dbReference type="InterPro" id="IPR006652">
    <property type="entry name" value="Kelch_1"/>
</dbReference>
<dbReference type="Pfam" id="PF00069">
    <property type="entry name" value="Pkinase"/>
    <property type="match status" value="1"/>
</dbReference>
<evidence type="ECO:0000256" key="3">
    <source>
        <dbReference type="ARBA" id="ARBA00022737"/>
    </source>
</evidence>
<dbReference type="Gene3D" id="3.30.200.20">
    <property type="entry name" value="Phosphorylase Kinase, domain 1"/>
    <property type="match status" value="1"/>
</dbReference>
<dbReference type="PROSITE" id="PS50011">
    <property type="entry name" value="PROTEIN_KINASE_DOM"/>
    <property type="match status" value="1"/>
</dbReference>
<dbReference type="CDD" id="cd13999">
    <property type="entry name" value="STKc_MAP3K-like"/>
    <property type="match status" value="1"/>
</dbReference>
<dbReference type="InterPro" id="IPR015915">
    <property type="entry name" value="Kelch-typ_b-propeller"/>
</dbReference>
<dbReference type="GO" id="GO:0004672">
    <property type="term" value="F:protein kinase activity"/>
    <property type="evidence" value="ECO:0007669"/>
    <property type="project" value="UniProtKB-ARBA"/>
</dbReference>
<dbReference type="FunFam" id="1.10.510.10:FF:002723">
    <property type="match status" value="1"/>
</dbReference>
<accession>A0ABD1WTJ9</accession>
<keyword evidence="6 7" id="KW-0067">ATP-binding</keyword>
<evidence type="ECO:0000256" key="5">
    <source>
        <dbReference type="ARBA" id="ARBA00022777"/>
    </source>
</evidence>
<dbReference type="Gene3D" id="2.120.10.80">
    <property type="entry name" value="Kelch-type beta propeller"/>
    <property type="match status" value="1"/>
</dbReference>
<dbReference type="CDD" id="cd22152">
    <property type="entry name" value="F-box_AtAFR-like"/>
    <property type="match status" value="1"/>
</dbReference>
<sequence>MENASGKSVEQTESGLEGFGQFDSEQAALIPGLPDHIALFCLARVPRKYHPFLNCVSKRWRELVCSDEWHLYRRNNCLAETWIYALCIDKSDQLCCYVLDSNQLQRGWKRIQDLPSRCLKRKGVGFEVLGKKLYLCGGCGWIEEATDEVYCYDASMNTWNTASPLSIARCYFTYEALDGKIYAIGGLGSKSSNPQSCDTYDPLTDSWSSSIDPNIPPDIEDSVVLDGKIYVRCGFSAVSSHVYAVVYDPSNGTWQHVDADMACGWRGPAVVINGVLYVLDQTSGIRLMKWQEDIREWVAVTRLSPLLMRPPCRLVAIGKKVFVMGKGLGTVVFDVENAANMDGVLVSSSVPRLISDDDEISWDYIFPFPTMEDHGLHSSSSKPLSDARSFGHMDICRILEALGGIDPVGLDSQAPYYEIDHTEVNMADRILIGEGAYGEVYLVRWRGTEVAAKTIRSSIASNQTVKENFLKELALWQKLRHPNIVQFLGVLKHPDRLIFITEYLRNGSLYDILKRKGRLDTLTAVAYALDIARGMNYLHQHKPRAIIHRDLTPRNVLQDEAGRLKVTDFGLSKIAQEKDAHGYRMTGGTGSFRYMAPEVFRRESYGKSVDVFSFALIVHEMFQGGPSNKGEDPEKLADKRAYEDSRPSVSSHVYPEPIKFLFFDGMFAMED</sequence>
<dbReference type="SUPFAM" id="SSF56112">
    <property type="entry name" value="Protein kinase-like (PK-like)"/>
    <property type="match status" value="1"/>
</dbReference>
<dbReference type="Gene3D" id="1.10.510.10">
    <property type="entry name" value="Transferase(Phosphotransferase) domain 1"/>
    <property type="match status" value="1"/>
</dbReference>
<dbReference type="EMBL" id="JBFOLJ010000002">
    <property type="protein sequence ID" value="KAL2552979.1"/>
    <property type="molecule type" value="Genomic_DNA"/>
</dbReference>
<keyword evidence="1" id="KW-0880">Kelch repeat</keyword>
<evidence type="ECO:0000313" key="11">
    <source>
        <dbReference type="Proteomes" id="UP001604277"/>
    </source>
</evidence>
<evidence type="ECO:0000313" key="10">
    <source>
        <dbReference type="EMBL" id="KAL2552979.1"/>
    </source>
</evidence>
<name>A0ABD1WTJ9_9LAMI</name>
<dbReference type="PANTHER" id="PTHR46344:SF26">
    <property type="entry name" value="F-BOX DOMAIN-CONTAINING PROTEIN"/>
    <property type="match status" value="1"/>
</dbReference>
<gene>
    <name evidence="10" type="ORF">Fot_06598</name>
</gene>
<dbReference type="Pfam" id="PF00646">
    <property type="entry name" value="F-box"/>
    <property type="match status" value="1"/>
</dbReference>
<evidence type="ECO:0000256" key="1">
    <source>
        <dbReference type="ARBA" id="ARBA00022441"/>
    </source>
</evidence>
<feature type="binding site" evidence="7">
    <location>
        <position position="453"/>
    </location>
    <ligand>
        <name>ATP</name>
        <dbReference type="ChEBI" id="CHEBI:30616"/>
    </ligand>
</feature>
<keyword evidence="2" id="KW-0808">Transferase</keyword>
<keyword evidence="11" id="KW-1185">Reference proteome</keyword>
<evidence type="ECO:0000256" key="4">
    <source>
        <dbReference type="ARBA" id="ARBA00022741"/>
    </source>
</evidence>
<feature type="domain" description="Protein kinase" evidence="9">
    <location>
        <begin position="426"/>
        <end position="671"/>
    </location>
</feature>
<dbReference type="PROSITE" id="PS00107">
    <property type="entry name" value="PROTEIN_KINASE_ATP"/>
    <property type="match status" value="1"/>
</dbReference>
<dbReference type="Pfam" id="PF25210">
    <property type="entry name" value="Kelch_FKB95"/>
    <property type="match status" value="1"/>
</dbReference>
<dbReference type="FunFam" id="3.30.200.20:FF:000180">
    <property type="entry name" value="serine/threonine-protein kinase STY46-like"/>
    <property type="match status" value="1"/>
</dbReference>
<dbReference type="Proteomes" id="UP001604277">
    <property type="component" value="Unassembled WGS sequence"/>
</dbReference>
<feature type="region of interest" description="Disordered" evidence="8">
    <location>
        <begin position="625"/>
        <end position="650"/>
    </location>
</feature>
<organism evidence="10 11">
    <name type="scientific">Forsythia ovata</name>
    <dbReference type="NCBI Taxonomy" id="205694"/>
    <lineage>
        <taxon>Eukaryota</taxon>
        <taxon>Viridiplantae</taxon>
        <taxon>Streptophyta</taxon>
        <taxon>Embryophyta</taxon>
        <taxon>Tracheophyta</taxon>
        <taxon>Spermatophyta</taxon>
        <taxon>Magnoliopsida</taxon>
        <taxon>eudicotyledons</taxon>
        <taxon>Gunneridae</taxon>
        <taxon>Pentapetalae</taxon>
        <taxon>asterids</taxon>
        <taxon>lamiids</taxon>
        <taxon>Lamiales</taxon>
        <taxon>Oleaceae</taxon>
        <taxon>Forsythieae</taxon>
        <taxon>Forsythia</taxon>
    </lineage>
</organism>
<dbReference type="SUPFAM" id="SSF81383">
    <property type="entry name" value="F-box domain"/>
    <property type="match status" value="1"/>
</dbReference>
<dbReference type="InterPro" id="IPR017441">
    <property type="entry name" value="Protein_kinase_ATP_BS"/>
</dbReference>